<accession>A0A9X1LDU3</accession>
<evidence type="ECO:0000313" key="2">
    <source>
        <dbReference type="EMBL" id="MCB4825593.1"/>
    </source>
</evidence>
<name>A0A9X1LDU3_9PROT</name>
<evidence type="ECO:0000259" key="1">
    <source>
        <dbReference type="Pfam" id="PF03235"/>
    </source>
</evidence>
<keyword evidence="3" id="KW-1185">Reference proteome</keyword>
<dbReference type="PANTHER" id="PTHR39639:SF1">
    <property type="entry name" value="DUF262 DOMAIN-CONTAINING PROTEIN"/>
    <property type="match status" value="1"/>
</dbReference>
<feature type="domain" description="GmrSD restriction endonucleases N-terminal" evidence="1">
    <location>
        <begin position="19"/>
        <end position="169"/>
    </location>
</feature>
<dbReference type="AlphaFoldDB" id="A0A9X1LDU3"/>
<reference evidence="2" key="1">
    <citation type="submission" date="2021-10" db="EMBL/GenBank/DDBJ databases">
        <title>Roseicella aerolatum sp. nov., isolated from aerosols of e-waste dismantling site.</title>
        <authorList>
            <person name="Qin T."/>
        </authorList>
    </citation>
    <scope>NUCLEOTIDE SEQUENCE</scope>
    <source>
        <strain evidence="2">GB24</strain>
    </source>
</reference>
<sequence length="342" mass="39153">MEKDLSIRGETIQRVYNLYKANKFTVNRRYQRKLVWTVEEKRAFIDSLSRGYPVPIVLLAEVKIDKSNHYEIIDGLQRLNAITSFIDGEFDLDGRYFDLATMVESKELLDKEELIQRSPVLDRQICGNIAKYNLPLSVFQFEDVTEVDDVFKRINANGRTLSQQDLRSAGATNRFSTVVRRIASKVRGDGTDSDVLPLSGMNKISITSRSLDYGIDIDHIFWVERRILSKEAVRQSADEEIIGHIVAYMALPEPPPVNSDALDEYFGRTPTEKTVVLETALQRISLEKIESNFLSVFNEVRGLLVDANETFTRLVLDEEKNAAPRYFQAVFLAVYELLVERV</sequence>
<protein>
    <submittedName>
        <fullName evidence="2">DUF262 domain-containing protein</fullName>
    </submittedName>
</protein>
<proteinExistence type="predicted"/>
<dbReference type="Proteomes" id="UP001139311">
    <property type="component" value="Unassembled WGS sequence"/>
</dbReference>
<organism evidence="2 3">
    <name type="scientific">Roseicella aerolata</name>
    <dbReference type="NCBI Taxonomy" id="2883479"/>
    <lineage>
        <taxon>Bacteria</taxon>
        <taxon>Pseudomonadati</taxon>
        <taxon>Pseudomonadota</taxon>
        <taxon>Alphaproteobacteria</taxon>
        <taxon>Acetobacterales</taxon>
        <taxon>Roseomonadaceae</taxon>
        <taxon>Roseicella</taxon>
    </lineage>
</organism>
<dbReference type="RefSeq" id="WP_226615148.1">
    <property type="nucleotide sequence ID" value="NZ_JAJAQI010000148.1"/>
</dbReference>
<dbReference type="Pfam" id="PF03235">
    <property type="entry name" value="GmrSD_N"/>
    <property type="match status" value="1"/>
</dbReference>
<comment type="caution">
    <text evidence="2">The sequence shown here is derived from an EMBL/GenBank/DDBJ whole genome shotgun (WGS) entry which is preliminary data.</text>
</comment>
<dbReference type="PANTHER" id="PTHR39639">
    <property type="entry name" value="CHROMOSOME 16, WHOLE GENOME SHOTGUN SEQUENCE"/>
    <property type="match status" value="1"/>
</dbReference>
<evidence type="ECO:0000313" key="3">
    <source>
        <dbReference type="Proteomes" id="UP001139311"/>
    </source>
</evidence>
<gene>
    <name evidence="2" type="ORF">LHA35_28250</name>
</gene>
<dbReference type="InterPro" id="IPR004919">
    <property type="entry name" value="GmrSD_N"/>
</dbReference>
<dbReference type="EMBL" id="JAJAQI010000148">
    <property type="protein sequence ID" value="MCB4825593.1"/>
    <property type="molecule type" value="Genomic_DNA"/>
</dbReference>